<gene>
    <name evidence="1" type="ordered locus">Mflv_3726</name>
</gene>
<dbReference type="HOGENOM" id="CLU_2538923_0_0_11"/>
<dbReference type="EMBL" id="CP000656">
    <property type="protein sequence ID" value="ABP46198.1"/>
    <property type="molecule type" value="Genomic_DNA"/>
</dbReference>
<dbReference type="AlphaFoldDB" id="A4TBZ8"/>
<sequence>MFGLTGVMLIQSCSAVMVVVSFVRAHHAQLNGESAIFPPYSAYSAASGRSLPRSGVRSARHASWARCVLAHPSGYTPILETIE</sequence>
<proteinExistence type="predicted"/>
<dbReference type="STRING" id="350054.Mflv_3726"/>
<evidence type="ECO:0000313" key="1">
    <source>
        <dbReference type="EMBL" id="ABP46198.1"/>
    </source>
</evidence>
<reference evidence="1" key="2">
    <citation type="journal article" date="2013" name="PLoS ONE">
        <title>A Gene Expression Study of the Activities of Aromatic Ring-Cleavage Dioxygenases in Mycobacterium gilvum PYR-GCK to Changes in Salinity and pH during Pyrene Degradation.</title>
        <authorList>
            <person name="Badejo A.C."/>
            <person name="Badejo A.O."/>
            <person name="Shin K.H."/>
            <person name="Chai Y.G."/>
        </authorList>
    </citation>
    <scope>NUCLEOTIDE SEQUENCE [LARGE SCALE GENOMIC DNA]</scope>
    <source>
        <strain evidence="1">PYR-GCK</strain>
    </source>
</reference>
<organism evidence="1">
    <name type="scientific">Mycolicibacterium gilvum (strain PYR-GCK)</name>
    <name type="common">Mycobacterium gilvum (strain PYR-GCK)</name>
    <dbReference type="NCBI Taxonomy" id="350054"/>
    <lineage>
        <taxon>Bacteria</taxon>
        <taxon>Bacillati</taxon>
        <taxon>Actinomycetota</taxon>
        <taxon>Actinomycetes</taxon>
        <taxon>Mycobacteriales</taxon>
        <taxon>Mycobacteriaceae</taxon>
        <taxon>Mycolicibacterium</taxon>
    </lineage>
</organism>
<protein>
    <submittedName>
        <fullName evidence="1">Uncharacterized protein</fullName>
    </submittedName>
</protein>
<accession>A4TBZ8</accession>
<name>A4TBZ8_MYCGI</name>
<dbReference type="KEGG" id="mgi:Mflv_3726"/>
<reference evidence="1" key="1">
    <citation type="submission" date="2007-04" db="EMBL/GenBank/DDBJ databases">
        <authorList>
            <consortium name="US DOE Joint Genome Institute"/>
            <person name="Copeland A."/>
            <person name="Lucas S."/>
            <person name="Lapidus A."/>
            <person name="Barry K."/>
            <person name="Detter J.C."/>
            <person name="Glavina del Rio T."/>
            <person name="Hammon N."/>
            <person name="Israni S."/>
            <person name="Dalin E."/>
            <person name="Tice H."/>
            <person name="Pitluck S."/>
            <person name="Chain P."/>
            <person name="Malfatti S."/>
            <person name="Shin M."/>
            <person name="Vergez L."/>
            <person name="Schmutz J."/>
            <person name="Larimer F."/>
            <person name="Land M."/>
            <person name="Hauser L."/>
            <person name="Kyrpides N."/>
            <person name="Mikhailova N."/>
            <person name="Miller C."/>
            <person name="Richardson P."/>
        </authorList>
    </citation>
    <scope>NUCLEOTIDE SEQUENCE</scope>
    <source>
        <strain evidence="1">PYR-GCK</strain>
    </source>
</reference>